<dbReference type="EMBL" id="VTWU01000002">
    <property type="protein sequence ID" value="KAA9338211.1"/>
    <property type="molecule type" value="Genomic_DNA"/>
</dbReference>
<evidence type="ECO:0000313" key="1">
    <source>
        <dbReference type="EMBL" id="KAA9338211.1"/>
    </source>
</evidence>
<sequence length="114" mass="12910">MRKPAEIISSPSGEYSLKIDLNKDKTARTKYDCILLTLYDKEGKEITKLQTGASNNMKWAVGWYSNKDTIIVNSKDIGTHAYHLTDKKQLDTLTITQDINSIAENLLNKKYAGR</sequence>
<dbReference type="AlphaFoldDB" id="A0A7L5A2T4"/>
<gene>
    <name evidence="1" type="ORF">F0P96_05025</name>
</gene>
<accession>A0A7L5A2T4</accession>
<dbReference type="Proteomes" id="UP000326380">
    <property type="component" value="Unassembled WGS sequence"/>
</dbReference>
<name>A0A7L5A2T4_9BACT</name>
<evidence type="ECO:0000313" key="2">
    <source>
        <dbReference type="Proteomes" id="UP000326380"/>
    </source>
</evidence>
<reference evidence="1 2" key="1">
    <citation type="submission" date="2019-09" db="EMBL/GenBank/DDBJ databases">
        <title>Genome sequence of Hymenobacter sp. M3.</title>
        <authorList>
            <person name="Srinivasan S."/>
        </authorList>
    </citation>
    <scope>NUCLEOTIDE SEQUENCE [LARGE SCALE GENOMIC DNA]</scope>
    <source>
        <strain evidence="1 2">M3</strain>
    </source>
</reference>
<comment type="caution">
    <text evidence="1">The sequence shown here is derived from an EMBL/GenBank/DDBJ whole genome shotgun (WGS) entry which is preliminary data.</text>
</comment>
<protein>
    <submittedName>
        <fullName evidence="1">Uncharacterized protein</fullName>
    </submittedName>
</protein>
<keyword evidence="2" id="KW-1185">Reference proteome</keyword>
<organism evidence="1 2">
    <name type="scientific">Hymenobacter busanensis</name>
    <dbReference type="NCBI Taxonomy" id="2607656"/>
    <lineage>
        <taxon>Bacteria</taxon>
        <taxon>Pseudomonadati</taxon>
        <taxon>Bacteroidota</taxon>
        <taxon>Cytophagia</taxon>
        <taxon>Cytophagales</taxon>
        <taxon>Hymenobacteraceae</taxon>
        <taxon>Hymenobacter</taxon>
    </lineage>
</organism>
<dbReference type="RefSeq" id="WP_151077736.1">
    <property type="nucleotide sequence ID" value="NZ_CP047647.1"/>
</dbReference>
<proteinExistence type="predicted"/>